<dbReference type="GO" id="GO:0009253">
    <property type="term" value="P:peptidoglycan catabolic process"/>
    <property type="evidence" value="ECO:0007669"/>
    <property type="project" value="InterPro"/>
</dbReference>
<comment type="catalytic activity">
    <reaction evidence="4">
        <text>Hydrolysis of (1-&gt;4)-beta-linkages between N-acetylmuramic acid and N-acetyl-D-glucosamine residues in a peptidoglycan and between N-acetyl-D-glucosamine residues in chitodextrins.</text>
        <dbReference type="EC" id="3.2.1.17"/>
    </reaction>
</comment>
<dbReference type="SMART" id="SM00641">
    <property type="entry name" value="Glyco_25"/>
    <property type="match status" value="1"/>
</dbReference>
<dbReference type="GO" id="GO:0016998">
    <property type="term" value="P:cell wall macromolecule catabolic process"/>
    <property type="evidence" value="ECO:0007669"/>
    <property type="project" value="InterPro"/>
</dbReference>
<dbReference type="RefSeq" id="WP_149298405.1">
    <property type="nucleotide sequence ID" value="NZ_VTWH01000001.1"/>
</dbReference>
<dbReference type="InterPro" id="IPR017853">
    <property type="entry name" value="GH"/>
</dbReference>
<dbReference type="CDD" id="cd06413">
    <property type="entry name" value="GH25_muramidase_1"/>
    <property type="match status" value="1"/>
</dbReference>
<dbReference type="Proteomes" id="UP000324738">
    <property type="component" value="Unassembled WGS sequence"/>
</dbReference>
<protein>
    <recommendedName>
        <fullName evidence="4">Lysozyme</fullName>
        <ecNumber evidence="4">3.2.1.17</ecNumber>
    </recommendedName>
</protein>
<dbReference type="AlphaFoldDB" id="A0A5B0E2L6"/>
<dbReference type="OrthoDB" id="9798192at2"/>
<dbReference type="EMBL" id="VTWH01000001">
    <property type="protein sequence ID" value="KAA0972572.1"/>
    <property type="molecule type" value="Genomic_DNA"/>
</dbReference>
<keyword evidence="3 4" id="KW-0326">Glycosidase</keyword>
<keyword evidence="5" id="KW-0732">Signal</keyword>
<proteinExistence type="inferred from homology"/>
<feature type="signal peptide" evidence="5">
    <location>
        <begin position="1"/>
        <end position="27"/>
    </location>
</feature>
<dbReference type="PROSITE" id="PS51257">
    <property type="entry name" value="PROKAR_LIPOPROTEIN"/>
    <property type="match status" value="1"/>
</dbReference>
<reference evidence="6 7" key="1">
    <citation type="submission" date="2019-08" db="EMBL/GenBank/DDBJ databases">
        <title>Aureimonas fodiniaquatilis sp. nov., isolated from a coal mine wastewater.</title>
        <authorList>
            <person name="Kim W."/>
        </authorList>
    </citation>
    <scope>NUCLEOTIDE SEQUENCE [LARGE SCALE GENOMIC DNA]</scope>
    <source>
        <strain evidence="6 7">CAU 1482</strain>
    </source>
</reference>
<keyword evidence="2 4" id="KW-0378">Hydrolase</keyword>
<evidence type="ECO:0000313" key="6">
    <source>
        <dbReference type="EMBL" id="KAA0972572.1"/>
    </source>
</evidence>
<dbReference type="InterPro" id="IPR002053">
    <property type="entry name" value="Glyco_hydro_25"/>
</dbReference>
<name>A0A5B0E2L6_9HYPH</name>
<dbReference type="InterPro" id="IPR008270">
    <property type="entry name" value="Glyco_hydro_25_AS"/>
</dbReference>
<dbReference type="GO" id="GO:0003796">
    <property type="term" value="F:lysozyme activity"/>
    <property type="evidence" value="ECO:0007669"/>
    <property type="project" value="UniProtKB-EC"/>
</dbReference>
<gene>
    <name evidence="6" type="ORF">FPY71_05680</name>
</gene>
<evidence type="ECO:0000313" key="7">
    <source>
        <dbReference type="Proteomes" id="UP000324738"/>
    </source>
</evidence>
<evidence type="ECO:0000256" key="4">
    <source>
        <dbReference type="RuleBase" id="RU361176"/>
    </source>
</evidence>
<comment type="caution">
    <text evidence="6">The sequence shown here is derived from an EMBL/GenBank/DDBJ whole genome shotgun (WGS) entry which is preliminary data.</text>
</comment>
<evidence type="ECO:0000256" key="5">
    <source>
        <dbReference type="SAM" id="SignalP"/>
    </source>
</evidence>
<dbReference type="PROSITE" id="PS00953">
    <property type="entry name" value="GLYCOSYL_HYDROL_F25_1"/>
    <property type="match status" value="1"/>
</dbReference>
<evidence type="ECO:0000256" key="2">
    <source>
        <dbReference type="ARBA" id="ARBA00022801"/>
    </source>
</evidence>
<dbReference type="PANTHER" id="PTHR34135">
    <property type="entry name" value="LYSOZYME"/>
    <property type="match status" value="1"/>
</dbReference>
<dbReference type="PROSITE" id="PS51904">
    <property type="entry name" value="GLYCOSYL_HYDROL_F25_2"/>
    <property type="match status" value="1"/>
</dbReference>
<evidence type="ECO:0000256" key="3">
    <source>
        <dbReference type="ARBA" id="ARBA00023295"/>
    </source>
</evidence>
<dbReference type="PANTHER" id="PTHR34135:SF2">
    <property type="entry name" value="LYSOZYME"/>
    <property type="match status" value="1"/>
</dbReference>
<dbReference type="EC" id="3.2.1.17" evidence="4"/>
<organism evidence="6 7">
    <name type="scientific">Aureimonas fodinaquatilis</name>
    <dbReference type="NCBI Taxonomy" id="2565783"/>
    <lineage>
        <taxon>Bacteria</taxon>
        <taxon>Pseudomonadati</taxon>
        <taxon>Pseudomonadota</taxon>
        <taxon>Alphaproteobacteria</taxon>
        <taxon>Hyphomicrobiales</taxon>
        <taxon>Aurantimonadaceae</taxon>
        <taxon>Aureimonas</taxon>
    </lineage>
</organism>
<keyword evidence="7" id="KW-1185">Reference proteome</keyword>
<dbReference type="SUPFAM" id="SSF51445">
    <property type="entry name" value="(Trans)glycosidases"/>
    <property type="match status" value="1"/>
</dbReference>
<dbReference type="Gene3D" id="3.20.20.80">
    <property type="entry name" value="Glycosidases"/>
    <property type="match status" value="1"/>
</dbReference>
<dbReference type="InterPro" id="IPR018077">
    <property type="entry name" value="Glyco_hydro_fam25_subgr"/>
</dbReference>
<comment type="similarity">
    <text evidence="1 4">Belongs to the glycosyl hydrolase 25 family.</text>
</comment>
<dbReference type="Pfam" id="PF01183">
    <property type="entry name" value="Glyco_hydro_25"/>
    <property type="match status" value="1"/>
</dbReference>
<accession>A0A5B0E2L6</accession>
<evidence type="ECO:0000256" key="1">
    <source>
        <dbReference type="ARBA" id="ARBA00010646"/>
    </source>
</evidence>
<dbReference type="GO" id="GO:0016052">
    <property type="term" value="P:carbohydrate catabolic process"/>
    <property type="evidence" value="ECO:0007669"/>
    <property type="project" value="TreeGrafter"/>
</dbReference>
<sequence>MRKNLFKRLLSLATVPLVLAIAGCQTASLSVEDLGLTRISGQTSAHYPIHGIDISKYQGEIDWHTARRDGVEFVYIKATEGGDLLDSRFHENWRGARAAGIPHGAYHFFYWCRPGIEQARWFIKNVPQDALSLPPVLDVEWTPHSPTCTRRPERAEVIREMGAFMDALEKHYRVRPMIYSTVDMHRERLVGAFPGHKFWLRAVAAHPDEIYEDRQFHLWQYTATGTVAGIRGEVDRNAYAGTREDWHKWLATVSKR</sequence>
<feature type="chain" id="PRO_5022720160" description="Lysozyme" evidence="5">
    <location>
        <begin position="28"/>
        <end position="256"/>
    </location>
</feature>